<feature type="domain" description="Peptidase M28" evidence="17">
    <location>
        <begin position="157"/>
        <end position="352"/>
    </location>
</feature>
<dbReference type="GO" id="GO:0005789">
    <property type="term" value="C:endoplasmic reticulum membrane"/>
    <property type="evidence" value="ECO:0007669"/>
    <property type="project" value="UniProtKB-SubCell"/>
</dbReference>
<dbReference type="InterPro" id="IPR053973">
    <property type="entry name" value="ERMP1-like_C"/>
</dbReference>
<evidence type="ECO:0000256" key="10">
    <source>
        <dbReference type="ARBA" id="ARBA00022989"/>
    </source>
</evidence>
<keyword evidence="11" id="KW-0482">Metalloprotease</keyword>
<evidence type="ECO:0000313" key="19">
    <source>
        <dbReference type="EMBL" id="CAI5441043.1"/>
    </source>
</evidence>
<evidence type="ECO:0000256" key="4">
    <source>
        <dbReference type="ARBA" id="ARBA00022670"/>
    </source>
</evidence>
<feature type="domain" description="Endoplasmic reticulum metallopeptidase 1-like C-terminal" evidence="18">
    <location>
        <begin position="654"/>
        <end position="863"/>
    </location>
</feature>
<evidence type="ECO:0000259" key="17">
    <source>
        <dbReference type="Pfam" id="PF04389"/>
    </source>
</evidence>
<evidence type="ECO:0000256" key="6">
    <source>
        <dbReference type="ARBA" id="ARBA00022723"/>
    </source>
</evidence>
<keyword evidence="8" id="KW-0256">Endoplasmic reticulum</keyword>
<sequence length="892" mass="101696">MSSEIRRRPGLTRSNYTPLVNESENEKSQKIDQEECSNQLKTQHWALIFIYLGIIILGACHLHTCMPQPKEPNSDDVQFSETRAAKILEELSDYGWKPAGSYNCEVLARNRILRELQEIQKTSISHFDIETQYVSGCFDIPAHDTEGMNICYRNVSNVIARLGAKKYEGKEIAVLLNCHYDSYPTSSAGSDDLSSCALMLELIRIYAKHPVFLNHNIIFLFNGAEESSLLAAHGFITQHPWRHQIRAFINLEASGSGGRELLFQAGPANQWLLNSYLEAAVHPHCSVLGQEVFQSGVYPGDTDFRIFRDHGRIPGLDLAFVQNGYWYHTEFDEAKRITKGSLQRAGENVFAVINHLMSAPYLESPAEYTDHKSVFFDFLGLFVVIYPLSFAHVLNVTIVLASLFFAANRVAKNSWIFFIALRDYIIITISMLFILFVMSKMSVFTYGALRWYTRQWLALIAYGFPTIWAGLTVQSLLSARRNPKSRKEYAACLEVVHLVFLSGILVVFTYYNIASGFIFTLLCLPILKIVVQFLGFIGDCPTLQTLLTLLLSFPGLSMSIYTTEMLLTIFIPIMGRTPTNPELVVGIFVFFSSFNIVMSLIGLTPRSRNSRDPSETRIGDFIYTIFGVILATLTVLLVFASIWPSPFRFDERYPTAKRTQFFHTNQLFYNRDGSVAVNESRLYAISLDFRGPEDIPFVKSDPEYTMISCFYPNNPFCEVPYLFPNRGRINEKNMRVRKLEETPKFPKSVKILQISKKRGEIDGAACIDYRFSVIGTSQISVYLIPDSIWAITNTSVSAPEIPQHDMFLYFTCSNPSNLCEWIFDVQIRQISHEISDDKPLLVGVSNHYLHGPHMLSKTLTNLREKVFEMRPTNPEWTINPSAWNVDQVYRHF</sequence>
<organism evidence="19 20">
    <name type="scientific">Caenorhabditis angaria</name>
    <dbReference type="NCBI Taxonomy" id="860376"/>
    <lineage>
        <taxon>Eukaryota</taxon>
        <taxon>Metazoa</taxon>
        <taxon>Ecdysozoa</taxon>
        <taxon>Nematoda</taxon>
        <taxon>Chromadorea</taxon>
        <taxon>Rhabditida</taxon>
        <taxon>Rhabditina</taxon>
        <taxon>Rhabditomorpha</taxon>
        <taxon>Rhabditoidea</taxon>
        <taxon>Rhabditidae</taxon>
        <taxon>Peloderinae</taxon>
        <taxon>Caenorhabditis</taxon>
    </lineage>
</organism>
<reference evidence="19" key="1">
    <citation type="submission" date="2022-11" db="EMBL/GenBank/DDBJ databases">
        <authorList>
            <person name="Kikuchi T."/>
        </authorList>
    </citation>
    <scope>NUCLEOTIDE SEQUENCE</scope>
    <source>
        <strain evidence="19">PS1010</strain>
    </source>
</reference>
<feature type="transmembrane region" description="Helical" evidence="16">
    <location>
        <begin position="621"/>
        <end position="643"/>
    </location>
</feature>
<evidence type="ECO:0000256" key="7">
    <source>
        <dbReference type="ARBA" id="ARBA00022801"/>
    </source>
</evidence>
<dbReference type="PANTHER" id="PTHR12147:SF11">
    <property type="entry name" value="ENDOPLASMIC RETICULUM METALLOPEPTIDASE 1-B-RELATED"/>
    <property type="match status" value="1"/>
</dbReference>
<evidence type="ECO:0000256" key="16">
    <source>
        <dbReference type="SAM" id="Phobius"/>
    </source>
</evidence>
<evidence type="ECO:0000256" key="8">
    <source>
        <dbReference type="ARBA" id="ARBA00022824"/>
    </source>
</evidence>
<dbReference type="GO" id="GO:0008235">
    <property type="term" value="F:metalloexopeptidase activity"/>
    <property type="evidence" value="ECO:0007669"/>
    <property type="project" value="InterPro"/>
</dbReference>
<accession>A0A9P1IAH0</accession>
<feature type="transmembrane region" description="Helical" evidence="16">
    <location>
        <begin position="489"/>
        <end position="511"/>
    </location>
</feature>
<comment type="caution">
    <text evidence="19">The sequence shown here is derived from an EMBL/GenBank/DDBJ whole genome shotgun (WGS) entry which is preliminary data.</text>
</comment>
<dbReference type="GO" id="GO:0006508">
    <property type="term" value="P:proteolysis"/>
    <property type="evidence" value="ECO:0007669"/>
    <property type="project" value="UniProtKB-KW"/>
</dbReference>
<keyword evidence="4" id="KW-0645">Protease</keyword>
<feature type="region of interest" description="Disordered" evidence="15">
    <location>
        <begin position="1"/>
        <end position="30"/>
    </location>
</feature>
<dbReference type="Proteomes" id="UP001152747">
    <property type="component" value="Unassembled WGS sequence"/>
</dbReference>
<keyword evidence="7" id="KW-0378">Hydrolase</keyword>
<dbReference type="Pfam" id="PF04389">
    <property type="entry name" value="Peptidase_M28"/>
    <property type="match status" value="1"/>
</dbReference>
<dbReference type="OrthoDB" id="7887808at2759"/>
<evidence type="ECO:0000256" key="13">
    <source>
        <dbReference type="ARBA" id="ARBA00023180"/>
    </source>
</evidence>
<dbReference type="AlphaFoldDB" id="A0A9P1IAH0"/>
<evidence type="ECO:0000256" key="12">
    <source>
        <dbReference type="ARBA" id="ARBA00023136"/>
    </source>
</evidence>
<dbReference type="InterPro" id="IPR045175">
    <property type="entry name" value="M28_fam"/>
</dbReference>
<proteinExistence type="inferred from homology"/>
<evidence type="ECO:0000313" key="20">
    <source>
        <dbReference type="Proteomes" id="UP001152747"/>
    </source>
</evidence>
<evidence type="ECO:0000256" key="2">
    <source>
        <dbReference type="ARBA" id="ARBA00004477"/>
    </source>
</evidence>
<feature type="transmembrane region" description="Helical" evidence="16">
    <location>
        <begin position="415"/>
        <end position="436"/>
    </location>
</feature>
<evidence type="ECO:0000256" key="9">
    <source>
        <dbReference type="ARBA" id="ARBA00022833"/>
    </source>
</evidence>
<gene>
    <name evidence="19" type="ORF">CAMP_LOCUS3680</name>
</gene>
<dbReference type="FunFam" id="3.40.630.10:FF:000008">
    <property type="entry name" value="Endoplasmic reticulum metallopeptidase 1"/>
    <property type="match status" value="1"/>
</dbReference>
<feature type="transmembrane region" description="Helical" evidence="16">
    <location>
        <begin position="45"/>
        <end position="64"/>
    </location>
</feature>
<keyword evidence="13" id="KW-0325">Glycoprotein</keyword>
<keyword evidence="12 16" id="KW-0472">Membrane</keyword>
<comment type="subcellular location">
    <subcellularLocation>
        <location evidence="2">Endoplasmic reticulum membrane</location>
        <topology evidence="2">Multi-pass membrane protein</topology>
    </subcellularLocation>
</comment>
<feature type="transmembrane region" description="Helical" evidence="16">
    <location>
        <begin position="517"/>
        <end position="537"/>
    </location>
</feature>
<evidence type="ECO:0000256" key="3">
    <source>
        <dbReference type="ARBA" id="ARBA00010918"/>
    </source>
</evidence>
<comment type="cofactor">
    <cofactor evidence="1">
        <name>Zn(2+)</name>
        <dbReference type="ChEBI" id="CHEBI:29105"/>
    </cofactor>
</comment>
<keyword evidence="10 16" id="KW-1133">Transmembrane helix</keyword>
<name>A0A9P1IAH0_9PELO</name>
<comment type="similarity">
    <text evidence="3">Belongs to the peptidase M28 family.</text>
</comment>
<dbReference type="CDD" id="cd03875">
    <property type="entry name" value="M28_Fxna_like"/>
    <property type="match status" value="1"/>
</dbReference>
<feature type="transmembrane region" description="Helical" evidence="16">
    <location>
        <begin position="583"/>
        <end position="601"/>
    </location>
</feature>
<dbReference type="GO" id="GO:0046872">
    <property type="term" value="F:metal ion binding"/>
    <property type="evidence" value="ECO:0007669"/>
    <property type="project" value="UniProtKB-KW"/>
</dbReference>
<dbReference type="EMBL" id="CANHGI010000002">
    <property type="protein sequence ID" value="CAI5441043.1"/>
    <property type="molecule type" value="Genomic_DNA"/>
</dbReference>
<keyword evidence="6" id="KW-0479">Metal-binding</keyword>
<keyword evidence="9" id="KW-0862">Zinc</keyword>
<evidence type="ECO:0000256" key="5">
    <source>
        <dbReference type="ARBA" id="ARBA00022692"/>
    </source>
</evidence>
<dbReference type="SUPFAM" id="SSF53187">
    <property type="entry name" value="Zn-dependent exopeptidases"/>
    <property type="match status" value="1"/>
</dbReference>
<dbReference type="Pfam" id="PF22248">
    <property type="entry name" value="ERMP1_C"/>
    <property type="match status" value="1"/>
</dbReference>
<keyword evidence="20" id="KW-1185">Reference proteome</keyword>
<feature type="compositionally biased region" description="Polar residues" evidence="15">
    <location>
        <begin position="12"/>
        <end position="22"/>
    </location>
</feature>
<feature type="transmembrane region" description="Helical" evidence="16">
    <location>
        <begin position="378"/>
        <end position="403"/>
    </location>
</feature>
<dbReference type="InterPro" id="IPR007484">
    <property type="entry name" value="Peptidase_M28"/>
</dbReference>
<dbReference type="PANTHER" id="PTHR12147">
    <property type="entry name" value="METALLOPEPTIDASE M28 FAMILY MEMBER"/>
    <property type="match status" value="1"/>
</dbReference>
<protein>
    <recommendedName>
        <fullName evidence="14">FXNA-like protease</fullName>
    </recommendedName>
</protein>
<dbReference type="InterPro" id="IPR048024">
    <property type="entry name" value="Fxna-like_M28_dom"/>
</dbReference>
<keyword evidence="5 16" id="KW-0812">Transmembrane</keyword>
<evidence type="ECO:0000256" key="14">
    <source>
        <dbReference type="ARBA" id="ARBA00078796"/>
    </source>
</evidence>
<feature type="transmembrane region" description="Helical" evidence="16">
    <location>
        <begin position="456"/>
        <end position="477"/>
    </location>
</feature>
<evidence type="ECO:0000259" key="18">
    <source>
        <dbReference type="Pfam" id="PF22248"/>
    </source>
</evidence>
<dbReference type="Gene3D" id="3.40.630.10">
    <property type="entry name" value="Zn peptidases"/>
    <property type="match status" value="1"/>
</dbReference>
<evidence type="ECO:0000256" key="1">
    <source>
        <dbReference type="ARBA" id="ARBA00001947"/>
    </source>
</evidence>
<evidence type="ECO:0000256" key="11">
    <source>
        <dbReference type="ARBA" id="ARBA00023049"/>
    </source>
</evidence>
<evidence type="ECO:0000256" key="15">
    <source>
        <dbReference type="SAM" id="MobiDB-lite"/>
    </source>
</evidence>
<feature type="transmembrane region" description="Helical" evidence="16">
    <location>
        <begin position="549"/>
        <end position="571"/>
    </location>
</feature>